<evidence type="ECO:0000256" key="15">
    <source>
        <dbReference type="ARBA" id="ARBA00022989"/>
    </source>
</evidence>
<keyword evidence="21" id="KW-0496">Mitochondrion</keyword>
<feature type="binding site" evidence="31">
    <location>
        <begin position="85"/>
        <end position="92"/>
    </location>
    <ligand>
        <name>ATP</name>
        <dbReference type="ChEBI" id="CHEBI:30616"/>
    </ligand>
</feature>
<keyword evidence="9" id="KW-0493">Microtubule</keyword>
<evidence type="ECO:0000256" key="8">
    <source>
        <dbReference type="ARBA" id="ARBA00022692"/>
    </source>
</evidence>
<protein>
    <recommendedName>
        <fullName evidence="29">Proton-coupled zinc antiporter SLC30A9, mitochondrial</fullName>
    </recommendedName>
    <alternativeName>
        <fullName evidence="27">Solute carrier family 30 member 9</fullName>
    </alternativeName>
    <alternativeName>
        <fullName evidence="30">Zinc transporter 9</fullName>
    </alternativeName>
</protein>
<keyword evidence="25" id="KW-0206">Cytoskeleton</keyword>
<dbReference type="PROSITE" id="PS50067">
    <property type="entry name" value="KINESIN_MOTOR_2"/>
    <property type="match status" value="1"/>
</dbReference>
<dbReference type="Pfam" id="PF00225">
    <property type="entry name" value="Kinesin"/>
    <property type="match status" value="1"/>
</dbReference>
<feature type="coiled-coil region" evidence="32">
    <location>
        <begin position="344"/>
        <end position="391"/>
    </location>
</feature>
<evidence type="ECO:0000256" key="12">
    <source>
        <dbReference type="ARBA" id="ARBA00022824"/>
    </source>
</evidence>
<evidence type="ECO:0000256" key="17">
    <source>
        <dbReference type="ARBA" id="ARBA00023014"/>
    </source>
</evidence>
<feature type="domain" description="Kinesin motor" evidence="35">
    <location>
        <begin position="5"/>
        <end position="329"/>
    </location>
</feature>
<evidence type="ECO:0000256" key="6">
    <source>
        <dbReference type="ARBA" id="ARBA00008873"/>
    </source>
</evidence>
<dbReference type="EMBL" id="JACSDY010000006">
    <property type="protein sequence ID" value="KAF7425872.1"/>
    <property type="molecule type" value="Genomic_DNA"/>
</dbReference>
<sequence>MVEDTIRVAVRIRPLIKSEIEKGCEECLDTTPGQPQIIIKNTDRAFTFNYVFAPDVNQENFYNTAIKEMVTRIFDGYNVTILAYGQTGSGKTHSMGTDYNGVENMGIIPRAMQDIFKIVASKEEWNFKTSVSFMELYQEQLYDLLSDKQRTHSTVDIREDNKGIRIVGVTEKEVQSADECLECLIEGSQGRVTGSTAMNAQSSRSHAIFTLHIQQQKGNDPNTATTAKFHLVDLAGSERSKKTQATGERFKEGVHINKGLLALGNVISQLGENGSNSYVGYRDSKLTRLLQDSLGGNSMTLMIACVSPADYNMDETLSTLRYADRARKIKNKPVVNQDPRVAEINRLNELVQKLKLALLHQESQQSCSSDCQELQKKNELLQQKIRDLTEQLNGNLIKMVFMHEKTELAEQLHDKIKAEMALVLEDCKELLDSYSESSKHNDEHYVKLKVMYQKILDIQTNEKKTSEELFNHAMSLELKSPIIKDNENDIDNVASDGELSNCLEDFDKKHEEHTLLQTERNNQVQDINRELAIKEHLISELLKNSSHVIEYSKELQDMEQEIKTLQAEKDELLVALRNAQANNVGSKLAESRRKKVQELEKKITELTQKCLEQSKTLKAKEKLQQQIKNLTNEIQSLKQTRVKLVRQMRNDADRFAEWKRAREKELNKLKELDRKRANQMARLQMQHNKQQNVFKRKMEEAYAANKRLKEALEVQKKAKERREKTLNNKNDIQSWVRQELEILLSTVDAENSLQKLISDRKYLKCQLEELKNDSNVDETELAELKEFLTLRNTQIQDLQQKINEANEENRANIRINTIQTMTDAKVAIKFLFDITAEDRKKLMEKYTNLQTNLDECRQREEKLKQEIETYKDKLNRPEKKVLKENNSRKNNEDSSIMITPKVQKISSKYHENSFLSDDSFIEDDVEKDPDWTRTPLYNKIQKLLDTTKNPRQSVKRPSDGEVKCACKTKCITRLCSCRKNDRICNNCQCNPDLCQNNDINKLIHSYFRDYEEDQDENSIKKPRLAKQLSGNGLPKRRTNILITPNHGVRCKVHVISNSQSNFSQKKAGKTADLKWTCIITRRTASDDTKGKEIGDLLQQEKTLIQDGQDRVIELSEEKLGKLKERPLNVEPIVKTDDKKKKEPEKVVECVDKPAMESKETTEEEVTSKKAKKRLRVDRSTASLERNFITPVKAMNDFLLKPSDLETLPKTKRRSPYEFEPPITVYWRKDVEAKALEVWGSREALLKELLKKELERKTYQQNIFTVKRRLRDYRREMGNKTETIETEGLFGRSGRVVLTAVVINASNFLFKLFAWIYTGSHSMFSECIHSAADTCNQLILAYGIHKSVQNPNADHPYGYTNMKYVSSLISGVGIFCVGTGLSIYHGIHGLLFPAPVESFYWAYFILGGSLVSEGATLLVAINSIKKGAEEKKETFWEYVLSGQDPSVNVVLMEDLAAVLGLVCAASCMGLTSYIGNTTFDAIGSLLVGGLLGGVASFIIYTNVAALVGRSISQENLDKINAVLESDIMVRAIHDVKGIDMGNNLVRYKAELDFDGRELTRSYLDKHDLLTMLEEVKAMQNIDELEIFLLKHGESIVDMLGGEIDRIELKLKKNHPEIRHCDLEIL</sequence>
<evidence type="ECO:0000256" key="21">
    <source>
        <dbReference type="ARBA" id="ARBA00023128"/>
    </source>
</evidence>
<gene>
    <name evidence="36" type="ORF">H0235_008310</name>
</gene>
<feature type="compositionally biased region" description="Basic and acidic residues" evidence="33">
    <location>
        <begin position="878"/>
        <end position="892"/>
    </location>
</feature>
<dbReference type="InterPro" id="IPR009061">
    <property type="entry name" value="DNA-bd_dom_put_sf"/>
</dbReference>
<dbReference type="Pfam" id="PF01545">
    <property type="entry name" value="Cation_efflux"/>
    <property type="match status" value="1"/>
</dbReference>
<keyword evidence="16" id="KW-0408">Iron</keyword>
<keyword evidence="18" id="KW-0805">Transcription regulation</keyword>
<dbReference type="GO" id="GO:0046872">
    <property type="term" value="F:metal ion binding"/>
    <property type="evidence" value="ECO:0007669"/>
    <property type="project" value="UniProtKB-KW"/>
</dbReference>
<dbReference type="InterPro" id="IPR019821">
    <property type="entry name" value="Kinesin_motor_CS"/>
</dbReference>
<feature type="region of interest" description="Disordered" evidence="33">
    <location>
        <begin position="878"/>
        <end position="897"/>
    </location>
</feature>
<feature type="transmembrane region" description="Helical" evidence="34">
    <location>
        <begin position="1480"/>
        <end position="1507"/>
    </location>
</feature>
<keyword evidence="23" id="KW-0804">Transcription</keyword>
<keyword evidence="20" id="KW-0238">DNA-binding</keyword>
<evidence type="ECO:0000256" key="19">
    <source>
        <dbReference type="ARBA" id="ARBA00023054"/>
    </source>
</evidence>
<dbReference type="InterPro" id="IPR001752">
    <property type="entry name" value="Kinesin_motor_dom"/>
</dbReference>
<dbReference type="GO" id="GO:0005829">
    <property type="term" value="C:cytosol"/>
    <property type="evidence" value="ECO:0007669"/>
    <property type="project" value="UniProtKB-ARBA"/>
</dbReference>
<dbReference type="CDD" id="cd01372">
    <property type="entry name" value="KISc_KIF4"/>
    <property type="match status" value="1"/>
</dbReference>
<evidence type="ECO:0000256" key="31">
    <source>
        <dbReference type="PROSITE-ProRule" id="PRU00283"/>
    </source>
</evidence>
<dbReference type="InterPro" id="IPR027469">
    <property type="entry name" value="Cation_efflux_TMD_sf"/>
</dbReference>
<comment type="similarity">
    <text evidence="6">Belongs to the cation diffusion facilitator (CDF) transporter (TC 2.A.4) family. SLC30A subfamily.</text>
</comment>
<dbReference type="InterPro" id="IPR027417">
    <property type="entry name" value="P-loop_NTPase"/>
</dbReference>
<evidence type="ECO:0000256" key="26">
    <source>
        <dbReference type="ARBA" id="ARBA00023242"/>
    </source>
</evidence>
<evidence type="ECO:0000256" key="32">
    <source>
        <dbReference type="SAM" id="Coils"/>
    </source>
</evidence>
<comment type="cofactor">
    <cofactor evidence="28">
        <name>[2Fe-2S] cluster</name>
        <dbReference type="ChEBI" id="CHEBI:190135"/>
    </cofactor>
</comment>
<dbReference type="InterPro" id="IPR002524">
    <property type="entry name" value="Cation_efflux"/>
</dbReference>
<keyword evidence="19 32" id="KW-0175">Coiled coil</keyword>
<dbReference type="SUPFAM" id="SSF161111">
    <property type="entry name" value="Cation efflux protein transmembrane domain-like"/>
    <property type="match status" value="1"/>
</dbReference>
<evidence type="ECO:0000256" key="28">
    <source>
        <dbReference type="ARBA" id="ARBA00034078"/>
    </source>
</evidence>
<evidence type="ECO:0000313" key="36">
    <source>
        <dbReference type="EMBL" id="KAF7425872.1"/>
    </source>
</evidence>
<evidence type="ECO:0000256" key="11">
    <source>
        <dbReference type="ARBA" id="ARBA00022741"/>
    </source>
</evidence>
<keyword evidence="10" id="KW-0479">Metal-binding</keyword>
<evidence type="ECO:0000256" key="10">
    <source>
        <dbReference type="ARBA" id="ARBA00022723"/>
    </source>
</evidence>
<dbReference type="InterPro" id="IPR033467">
    <property type="entry name" value="Tesmin/TSO1-like_CXC"/>
</dbReference>
<feature type="transmembrane region" description="Helical" evidence="34">
    <location>
        <begin position="1398"/>
        <end position="1420"/>
    </location>
</feature>
<accession>A0A834P368</accession>
<keyword evidence="26" id="KW-0539">Nucleus</keyword>
<dbReference type="GO" id="GO:0008017">
    <property type="term" value="F:microtubule binding"/>
    <property type="evidence" value="ECO:0007669"/>
    <property type="project" value="InterPro"/>
</dbReference>
<dbReference type="GO" id="GO:0005875">
    <property type="term" value="C:microtubule associated complex"/>
    <property type="evidence" value="ECO:0007669"/>
    <property type="project" value="TreeGrafter"/>
</dbReference>
<feature type="coiled-coil region" evidence="32">
    <location>
        <begin position="524"/>
        <end position="729"/>
    </location>
</feature>
<dbReference type="GO" id="GO:0007018">
    <property type="term" value="P:microtubule-based movement"/>
    <property type="evidence" value="ECO:0007669"/>
    <property type="project" value="InterPro"/>
</dbReference>
<evidence type="ECO:0000256" key="22">
    <source>
        <dbReference type="ARBA" id="ARBA00023136"/>
    </source>
</evidence>
<name>A0A834P368_VESPE</name>
<evidence type="ECO:0000256" key="18">
    <source>
        <dbReference type="ARBA" id="ARBA00023015"/>
    </source>
</evidence>
<feature type="transmembrane region" description="Helical" evidence="34">
    <location>
        <begin position="1295"/>
        <end position="1316"/>
    </location>
</feature>
<evidence type="ECO:0000256" key="33">
    <source>
        <dbReference type="SAM" id="MobiDB-lite"/>
    </source>
</evidence>
<keyword evidence="11 31" id="KW-0547">Nucleotide-binding</keyword>
<evidence type="ECO:0000256" key="24">
    <source>
        <dbReference type="ARBA" id="ARBA00023175"/>
    </source>
</evidence>
<dbReference type="PANTHER" id="PTHR47969:SF15">
    <property type="entry name" value="CHROMOSOME-ASSOCIATED KINESIN KIF4A-RELATED"/>
    <property type="match status" value="1"/>
</dbReference>
<evidence type="ECO:0000256" key="13">
    <source>
        <dbReference type="ARBA" id="ARBA00022833"/>
    </source>
</evidence>
<dbReference type="GO" id="GO:0005783">
    <property type="term" value="C:endoplasmic reticulum"/>
    <property type="evidence" value="ECO:0007669"/>
    <property type="project" value="UniProtKB-SubCell"/>
</dbReference>
<keyword evidence="17" id="KW-0411">Iron-sulfur</keyword>
<dbReference type="Gene3D" id="3.40.850.10">
    <property type="entry name" value="Kinesin motor domain"/>
    <property type="match status" value="1"/>
</dbReference>
<dbReference type="Gene3D" id="1.20.1510.10">
    <property type="entry name" value="Cation efflux protein transmembrane domain"/>
    <property type="match status" value="1"/>
</dbReference>
<evidence type="ECO:0000256" key="7">
    <source>
        <dbReference type="ARBA" id="ARBA00022490"/>
    </source>
</evidence>
<dbReference type="GO" id="GO:0051231">
    <property type="term" value="P:spindle elongation"/>
    <property type="evidence" value="ECO:0007669"/>
    <property type="project" value="TreeGrafter"/>
</dbReference>
<evidence type="ECO:0000256" key="16">
    <source>
        <dbReference type="ARBA" id="ARBA00023004"/>
    </source>
</evidence>
<dbReference type="SMART" id="SM00129">
    <property type="entry name" value="KISc"/>
    <property type="match status" value="1"/>
</dbReference>
<evidence type="ECO:0000256" key="14">
    <source>
        <dbReference type="ARBA" id="ARBA00022840"/>
    </source>
</evidence>
<dbReference type="SMART" id="SM01114">
    <property type="entry name" value="CXC"/>
    <property type="match status" value="1"/>
</dbReference>
<keyword evidence="24 31" id="KW-0505">Motor protein</keyword>
<dbReference type="Pfam" id="PF25764">
    <property type="entry name" value="KIF21A_4th"/>
    <property type="match status" value="1"/>
</dbReference>
<dbReference type="GO" id="GO:0003677">
    <property type="term" value="F:DNA binding"/>
    <property type="evidence" value="ECO:0007669"/>
    <property type="project" value="UniProtKB-KW"/>
</dbReference>
<dbReference type="SUPFAM" id="SSF46955">
    <property type="entry name" value="Putative DNA-binding domain"/>
    <property type="match status" value="1"/>
</dbReference>
<evidence type="ECO:0000256" key="2">
    <source>
        <dbReference type="ARBA" id="ARBA00004123"/>
    </source>
</evidence>
<feature type="transmembrane region" description="Helical" evidence="34">
    <location>
        <begin position="1454"/>
        <end position="1474"/>
    </location>
</feature>
<comment type="subcellular location">
    <subcellularLocation>
        <location evidence="5">Cytoplasm</location>
        <location evidence="5">Cytoskeleton</location>
    </subcellularLocation>
    <subcellularLocation>
        <location evidence="4">Endoplasmic reticulum</location>
    </subcellularLocation>
    <subcellularLocation>
        <location evidence="3">Mitochondrion membrane</location>
        <topology evidence="3">Multi-pass membrane protein</topology>
    </subcellularLocation>
    <subcellularLocation>
        <location evidence="2">Nucleus</location>
    </subcellularLocation>
</comment>
<feature type="coiled-coil region" evidence="32">
    <location>
        <begin position="1241"/>
        <end position="1275"/>
    </location>
</feature>
<feature type="transmembrane region" description="Helical" evidence="34">
    <location>
        <begin position="1363"/>
        <end position="1386"/>
    </location>
</feature>
<proteinExistence type="inferred from homology"/>
<keyword evidence="8 34" id="KW-0812">Transmembrane</keyword>
<evidence type="ECO:0000256" key="23">
    <source>
        <dbReference type="ARBA" id="ARBA00023163"/>
    </source>
</evidence>
<comment type="cofactor">
    <cofactor evidence="1">
        <name>[4Fe-4S] cluster</name>
        <dbReference type="ChEBI" id="CHEBI:49883"/>
    </cofactor>
</comment>
<evidence type="ECO:0000259" key="35">
    <source>
        <dbReference type="PROSITE" id="PS50067"/>
    </source>
</evidence>
<evidence type="ECO:0000256" key="4">
    <source>
        <dbReference type="ARBA" id="ARBA00004240"/>
    </source>
</evidence>
<evidence type="ECO:0000256" key="9">
    <source>
        <dbReference type="ARBA" id="ARBA00022701"/>
    </source>
</evidence>
<keyword evidence="7" id="KW-0963">Cytoplasm</keyword>
<comment type="similarity">
    <text evidence="31">Belongs to the TRAFAC class myosin-kinesin ATPase superfamily. Kinesin family.</text>
</comment>
<dbReference type="GO" id="GO:0005524">
    <property type="term" value="F:ATP binding"/>
    <property type="evidence" value="ECO:0007669"/>
    <property type="project" value="UniProtKB-UniRule"/>
</dbReference>
<keyword evidence="22 34" id="KW-0472">Membrane</keyword>
<evidence type="ECO:0000256" key="5">
    <source>
        <dbReference type="ARBA" id="ARBA00004245"/>
    </source>
</evidence>
<evidence type="ECO:0000256" key="34">
    <source>
        <dbReference type="SAM" id="Phobius"/>
    </source>
</evidence>
<dbReference type="GO" id="GO:0005634">
    <property type="term" value="C:nucleus"/>
    <property type="evidence" value="ECO:0007669"/>
    <property type="project" value="UniProtKB-SubCell"/>
</dbReference>
<reference evidence="36" key="1">
    <citation type="journal article" date="2020" name="G3 (Bethesda)">
        <title>High-Quality Assemblies for Three Invasive Social Wasps from the &lt;i&gt;Vespula&lt;/i&gt; Genus.</title>
        <authorList>
            <person name="Harrop T.W.R."/>
            <person name="Guhlin J."/>
            <person name="McLaughlin G.M."/>
            <person name="Permina E."/>
            <person name="Stockwell P."/>
            <person name="Gilligan J."/>
            <person name="Le Lec M.F."/>
            <person name="Gruber M.A.M."/>
            <person name="Quinn O."/>
            <person name="Lovegrove M."/>
            <person name="Duncan E.J."/>
            <person name="Remnant E.J."/>
            <person name="Van Eeckhoven J."/>
            <person name="Graham B."/>
            <person name="Knapp R.A."/>
            <person name="Langford K.W."/>
            <person name="Kronenberg Z."/>
            <person name="Press M.O."/>
            <person name="Eacker S.M."/>
            <person name="Wilson-Rankin E.E."/>
            <person name="Purcell J."/>
            <person name="Lester P.J."/>
            <person name="Dearden P.K."/>
        </authorList>
    </citation>
    <scope>NUCLEOTIDE SEQUENCE</scope>
    <source>
        <strain evidence="36">Volc-1</strain>
    </source>
</reference>
<evidence type="ECO:0000256" key="30">
    <source>
        <dbReference type="ARBA" id="ARBA00034922"/>
    </source>
</evidence>
<dbReference type="Proteomes" id="UP000600918">
    <property type="component" value="Unassembled WGS sequence"/>
</dbReference>
<dbReference type="GO" id="GO:0007052">
    <property type="term" value="P:mitotic spindle organization"/>
    <property type="evidence" value="ECO:0007669"/>
    <property type="project" value="TreeGrafter"/>
</dbReference>
<evidence type="ECO:0000256" key="25">
    <source>
        <dbReference type="ARBA" id="ARBA00023212"/>
    </source>
</evidence>
<organism evidence="36 37">
    <name type="scientific">Vespula pensylvanica</name>
    <name type="common">Western yellow jacket</name>
    <name type="synonym">Wasp</name>
    <dbReference type="NCBI Taxonomy" id="30213"/>
    <lineage>
        <taxon>Eukaryota</taxon>
        <taxon>Metazoa</taxon>
        <taxon>Ecdysozoa</taxon>
        <taxon>Arthropoda</taxon>
        <taxon>Hexapoda</taxon>
        <taxon>Insecta</taxon>
        <taxon>Pterygota</taxon>
        <taxon>Neoptera</taxon>
        <taxon>Endopterygota</taxon>
        <taxon>Hymenoptera</taxon>
        <taxon>Apocrita</taxon>
        <taxon>Aculeata</taxon>
        <taxon>Vespoidea</taxon>
        <taxon>Vespidae</taxon>
        <taxon>Vespinae</taxon>
        <taxon>Vespula</taxon>
    </lineage>
</organism>
<comment type="caution">
    <text evidence="36">The sequence shown here is derived from an EMBL/GenBank/DDBJ whole genome shotgun (WGS) entry which is preliminary data.</text>
</comment>
<evidence type="ECO:0000256" key="1">
    <source>
        <dbReference type="ARBA" id="ARBA00001966"/>
    </source>
</evidence>
<dbReference type="InterPro" id="IPR037129">
    <property type="entry name" value="XPA_sf"/>
</dbReference>
<keyword evidence="37" id="KW-1185">Reference proteome</keyword>
<keyword evidence="15 34" id="KW-1133">Transmembrane helix</keyword>
<dbReference type="GO" id="GO:0031966">
    <property type="term" value="C:mitochondrial membrane"/>
    <property type="evidence" value="ECO:0007669"/>
    <property type="project" value="UniProtKB-SubCell"/>
</dbReference>
<dbReference type="FunFam" id="3.40.850.10:FF:000038">
    <property type="entry name" value="chromosome-associated kinesin KIF4A"/>
    <property type="match status" value="1"/>
</dbReference>
<dbReference type="GO" id="GO:0003777">
    <property type="term" value="F:microtubule motor activity"/>
    <property type="evidence" value="ECO:0007669"/>
    <property type="project" value="InterPro"/>
</dbReference>
<keyword evidence="12" id="KW-0256">Endoplasmic reticulum</keyword>
<dbReference type="NCBIfam" id="TIGR01297">
    <property type="entry name" value="CDF"/>
    <property type="match status" value="1"/>
</dbReference>
<dbReference type="FunFam" id="1.20.1510.10:FF:000004">
    <property type="entry name" value="zinc transporter 9 isoform X1"/>
    <property type="match status" value="1"/>
</dbReference>
<evidence type="ECO:0000256" key="3">
    <source>
        <dbReference type="ARBA" id="ARBA00004225"/>
    </source>
</evidence>
<evidence type="ECO:0000256" key="20">
    <source>
        <dbReference type="ARBA" id="ARBA00023125"/>
    </source>
</evidence>
<dbReference type="InterPro" id="IPR027640">
    <property type="entry name" value="Kinesin-like_fam"/>
</dbReference>
<keyword evidence="14 31" id="KW-0067">ATP-binding</keyword>
<dbReference type="InterPro" id="IPR036961">
    <property type="entry name" value="Kinesin_motor_dom_sf"/>
</dbReference>
<evidence type="ECO:0000313" key="37">
    <source>
        <dbReference type="Proteomes" id="UP000600918"/>
    </source>
</evidence>
<dbReference type="Gene3D" id="3.90.530.10">
    <property type="entry name" value="XPA C-terminal domain"/>
    <property type="match status" value="1"/>
</dbReference>
<evidence type="ECO:0000256" key="27">
    <source>
        <dbReference type="ARBA" id="ARBA00033405"/>
    </source>
</evidence>
<evidence type="ECO:0000256" key="29">
    <source>
        <dbReference type="ARBA" id="ARBA00034845"/>
    </source>
</evidence>
<feature type="coiled-coil region" evidence="32">
    <location>
        <begin position="753"/>
        <end position="815"/>
    </location>
</feature>
<dbReference type="GO" id="GO:0051536">
    <property type="term" value="F:iron-sulfur cluster binding"/>
    <property type="evidence" value="ECO:0007669"/>
    <property type="project" value="UniProtKB-KW"/>
</dbReference>
<dbReference type="CDD" id="cd21078">
    <property type="entry name" value="NTD_ZNT9"/>
    <property type="match status" value="1"/>
</dbReference>
<dbReference type="PRINTS" id="PR00380">
    <property type="entry name" value="KINESINHEAVY"/>
</dbReference>
<dbReference type="SUPFAM" id="SSF52540">
    <property type="entry name" value="P-loop containing nucleoside triphosphate hydrolases"/>
    <property type="match status" value="1"/>
</dbReference>
<dbReference type="GO" id="GO:0005874">
    <property type="term" value="C:microtubule"/>
    <property type="evidence" value="ECO:0007669"/>
    <property type="project" value="UniProtKB-KW"/>
</dbReference>
<dbReference type="PROSITE" id="PS00411">
    <property type="entry name" value="KINESIN_MOTOR_1"/>
    <property type="match status" value="1"/>
</dbReference>
<keyword evidence="13" id="KW-0862">Zinc</keyword>
<dbReference type="InterPro" id="IPR058533">
    <property type="entry name" value="Cation_efflux_TM"/>
</dbReference>
<dbReference type="PANTHER" id="PTHR47969">
    <property type="entry name" value="CHROMOSOME-ASSOCIATED KINESIN KIF4A-RELATED"/>
    <property type="match status" value="1"/>
</dbReference>
<dbReference type="GO" id="GO:0008324">
    <property type="term" value="F:monoatomic cation transmembrane transporter activity"/>
    <property type="evidence" value="ECO:0007669"/>
    <property type="project" value="InterPro"/>
</dbReference>